<proteinExistence type="predicted"/>
<protein>
    <recommendedName>
        <fullName evidence="3">Bulb-type lectin domain-containing protein</fullName>
    </recommendedName>
</protein>
<dbReference type="OrthoDB" id="24436at2759"/>
<dbReference type="VEuPathDB" id="AmoebaDB:DICPUDRAFT_157708"/>
<accession>F0ZZS8</accession>
<dbReference type="AlphaFoldDB" id="F0ZZS8"/>
<evidence type="ECO:0008006" key="3">
    <source>
        <dbReference type="Google" id="ProtNLM"/>
    </source>
</evidence>
<dbReference type="GeneID" id="10510321"/>
<reference evidence="2" key="1">
    <citation type="journal article" date="2011" name="Genome Biol.">
        <title>Comparative genomics of the social amoebae Dictyostelium discoideum and Dictyostelium purpureum.</title>
        <authorList>
            <consortium name="US DOE Joint Genome Institute (JGI-PGF)"/>
            <person name="Sucgang R."/>
            <person name="Kuo A."/>
            <person name="Tian X."/>
            <person name="Salerno W."/>
            <person name="Parikh A."/>
            <person name="Feasley C.L."/>
            <person name="Dalin E."/>
            <person name="Tu H."/>
            <person name="Huang E."/>
            <person name="Barry K."/>
            <person name="Lindquist E."/>
            <person name="Shapiro H."/>
            <person name="Bruce D."/>
            <person name="Schmutz J."/>
            <person name="Salamov A."/>
            <person name="Fey P."/>
            <person name="Gaudet P."/>
            <person name="Anjard C."/>
            <person name="Babu M.M."/>
            <person name="Basu S."/>
            <person name="Bushmanova Y."/>
            <person name="van der Wel H."/>
            <person name="Katoh-Kurasawa M."/>
            <person name="Dinh C."/>
            <person name="Coutinho P.M."/>
            <person name="Saito T."/>
            <person name="Elias M."/>
            <person name="Schaap P."/>
            <person name="Kay R.R."/>
            <person name="Henrissat B."/>
            <person name="Eichinger L."/>
            <person name="Rivero F."/>
            <person name="Putnam N.H."/>
            <person name="West C.M."/>
            <person name="Loomis W.F."/>
            <person name="Chisholm R.L."/>
            <person name="Shaulsky G."/>
            <person name="Strassmann J.E."/>
            <person name="Queller D.C."/>
            <person name="Kuspa A."/>
            <person name="Grigoriev I.V."/>
        </authorList>
    </citation>
    <scope>NUCLEOTIDE SEQUENCE [LARGE SCALE GENOMIC DNA]</scope>
    <source>
        <strain evidence="2">QSDP1</strain>
    </source>
</reference>
<sequence>MYLTYQNDSNFCVGSGRNLAPVWCNNKLVNGRYLIIPIDSFGYLIETVAIWLLLDSNKGIVDRRSNINLPVHNKESIPLTPNGHIVASDSNLLTVNYNIKVDDTRIQITLKNEEVWSPYDFSPSTSPVAVLKTDGNLCVKLSATAQFSTWCTLNNDFGGQYLNILPGGSYGRKLGIVIQNSKGLMVWSRFGPAISTIGIMPLIPGNYIDRFGLYTSLNPTKNFITNGRDYLMANHGDFSMGLYIDTNPHLYPNNKTWYFSKPTPTSTYSVIIQSDTNVCINDINTKTNIWCNMEHGQSQRYIVMPLPNDQQG</sequence>
<dbReference type="SUPFAM" id="SSF51110">
    <property type="entry name" value="alpha-D-mannose-specific plant lectins"/>
    <property type="match status" value="1"/>
</dbReference>
<dbReference type="KEGG" id="dpp:DICPUDRAFT_157708"/>
<evidence type="ECO:0000313" key="1">
    <source>
        <dbReference type="EMBL" id="EGC30552.1"/>
    </source>
</evidence>
<dbReference type="eggNOG" id="ENOG502RI9X">
    <property type="taxonomic scope" value="Eukaryota"/>
</dbReference>
<dbReference type="InterPro" id="IPR036426">
    <property type="entry name" value="Bulb-type_lectin_dom_sf"/>
</dbReference>
<keyword evidence="2" id="KW-1185">Reference proteome</keyword>
<dbReference type="EMBL" id="GL871320">
    <property type="protein sequence ID" value="EGC30552.1"/>
    <property type="molecule type" value="Genomic_DNA"/>
</dbReference>
<name>F0ZZS8_DICPU</name>
<dbReference type="RefSeq" id="XP_003292919.1">
    <property type="nucleotide sequence ID" value="XM_003292871.1"/>
</dbReference>
<gene>
    <name evidence="1" type="ORF">DICPUDRAFT_157708</name>
</gene>
<organism evidence="1 2">
    <name type="scientific">Dictyostelium purpureum</name>
    <name type="common">Slime mold</name>
    <dbReference type="NCBI Taxonomy" id="5786"/>
    <lineage>
        <taxon>Eukaryota</taxon>
        <taxon>Amoebozoa</taxon>
        <taxon>Evosea</taxon>
        <taxon>Eumycetozoa</taxon>
        <taxon>Dictyostelia</taxon>
        <taxon>Dictyosteliales</taxon>
        <taxon>Dictyosteliaceae</taxon>
        <taxon>Dictyostelium</taxon>
    </lineage>
</organism>
<dbReference type="InParanoid" id="F0ZZS8"/>
<evidence type="ECO:0000313" key="2">
    <source>
        <dbReference type="Proteomes" id="UP000001064"/>
    </source>
</evidence>
<dbReference type="Proteomes" id="UP000001064">
    <property type="component" value="Unassembled WGS sequence"/>
</dbReference>